<reference evidence="1 2" key="1">
    <citation type="journal article" date="2020" name="ISME J.">
        <title>Comparative genomics reveals insights into cyanobacterial evolution and habitat adaptation.</title>
        <authorList>
            <person name="Chen M.Y."/>
            <person name="Teng W.K."/>
            <person name="Zhao L."/>
            <person name="Hu C.X."/>
            <person name="Zhou Y.K."/>
            <person name="Han B.P."/>
            <person name="Song L.R."/>
            <person name="Shu W.S."/>
        </authorList>
    </citation>
    <scope>NUCLEOTIDE SEQUENCE [LARGE SCALE GENOMIC DNA]</scope>
    <source>
        <strain evidence="1 2">FACHB-838</strain>
    </source>
</reference>
<evidence type="ECO:0000313" key="2">
    <source>
        <dbReference type="Proteomes" id="UP000623440"/>
    </source>
</evidence>
<dbReference type="Proteomes" id="UP000623440">
    <property type="component" value="Unassembled WGS sequence"/>
</dbReference>
<evidence type="ECO:0000313" key="1">
    <source>
        <dbReference type="EMBL" id="MBD2535258.1"/>
    </source>
</evidence>
<proteinExistence type="predicted"/>
<dbReference type="EMBL" id="JACJSI010000253">
    <property type="protein sequence ID" value="MBD2535258.1"/>
    <property type="molecule type" value="Genomic_DNA"/>
</dbReference>
<accession>A0ABR8E3S0</accession>
<sequence>MNNGAILPAVLTGAWKKHCGKNGTLVKRKSLVFLDERVWGCRYWGIKKMLNFLTHSHSIVWNTTPNTLPHALTTFHMNLRAIPLWQLERDRRF</sequence>
<protein>
    <recommendedName>
        <fullName evidence="3">Transposase</fullName>
    </recommendedName>
</protein>
<keyword evidence="2" id="KW-1185">Reference proteome</keyword>
<gene>
    <name evidence="1" type="ORF">H6G97_39975</name>
</gene>
<organism evidence="1 2">
    <name type="scientific">Nostoc flagelliforme FACHB-838</name>
    <dbReference type="NCBI Taxonomy" id="2692904"/>
    <lineage>
        <taxon>Bacteria</taxon>
        <taxon>Bacillati</taxon>
        <taxon>Cyanobacteriota</taxon>
        <taxon>Cyanophyceae</taxon>
        <taxon>Nostocales</taxon>
        <taxon>Nostocaceae</taxon>
        <taxon>Nostoc</taxon>
    </lineage>
</organism>
<name>A0ABR8E3S0_9NOSO</name>
<comment type="caution">
    <text evidence="1">The sequence shown here is derived from an EMBL/GenBank/DDBJ whole genome shotgun (WGS) entry which is preliminary data.</text>
</comment>
<evidence type="ECO:0008006" key="3">
    <source>
        <dbReference type="Google" id="ProtNLM"/>
    </source>
</evidence>